<gene>
    <name evidence="7" type="ORF">BO71DRAFT_480899</name>
</gene>
<name>A0A319DK20_9EURO</name>
<dbReference type="GO" id="GO:0008270">
    <property type="term" value="F:zinc ion binding"/>
    <property type="evidence" value="ECO:0007669"/>
    <property type="project" value="InterPro"/>
</dbReference>
<evidence type="ECO:0000256" key="3">
    <source>
        <dbReference type="ARBA" id="ARBA00023163"/>
    </source>
</evidence>
<dbReference type="PROSITE" id="PS00463">
    <property type="entry name" value="ZN2_CY6_FUNGAL_1"/>
    <property type="match status" value="1"/>
</dbReference>
<dbReference type="Gene3D" id="4.10.240.10">
    <property type="entry name" value="Zn(2)-C6 fungal-type DNA-binding domain"/>
    <property type="match status" value="1"/>
</dbReference>
<keyword evidence="8" id="KW-1185">Reference proteome</keyword>
<evidence type="ECO:0000256" key="4">
    <source>
        <dbReference type="ARBA" id="ARBA00023242"/>
    </source>
</evidence>
<dbReference type="AlphaFoldDB" id="A0A319DK20"/>
<evidence type="ECO:0000256" key="2">
    <source>
        <dbReference type="ARBA" id="ARBA00023125"/>
    </source>
</evidence>
<dbReference type="PANTHER" id="PTHR31668">
    <property type="entry name" value="GLUCOSE TRANSPORT TRANSCRIPTION REGULATOR RGT1-RELATED-RELATED"/>
    <property type="match status" value="1"/>
</dbReference>
<dbReference type="InterPro" id="IPR036864">
    <property type="entry name" value="Zn2-C6_fun-type_DNA-bd_sf"/>
</dbReference>
<keyword evidence="3" id="KW-0804">Transcription</keyword>
<dbReference type="EMBL" id="KZ825818">
    <property type="protein sequence ID" value="PYH97866.1"/>
    <property type="molecule type" value="Genomic_DNA"/>
</dbReference>
<keyword evidence="4" id="KW-0539">Nucleus</keyword>
<dbReference type="SUPFAM" id="SSF57701">
    <property type="entry name" value="Zn2/Cys6 DNA-binding domain"/>
    <property type="match status" value="1"/>
</dbReference>
<accession>A0A319DK20</accession>
<reference evidence="7 8" key="1">
    <citation type="submission" date="2018-02" db="EMBL/GenBank/DDBJ databases">
        <title>The genomes of Aspergillus section Nigri reveals drivers in fungal speciation.</title>
        <authorList>
            <consortium name="DOE Joint Genome Institute"/>
            <person name="Vesth T.C."/>
            <person name="Nybo J."/>
            <person name="Theobald S."/>
            <person name="Brandl J."/>
            <person name="Frisvad J.C."/>
            <person name="Nielsen K.F."/>
            <person name="Lyhne E.K."/>
            <person name="Kogle M.E."/>
            <person name="Kuo A."/>
            <person name="Riley R."/>
            <person name="Clum A."/>
            <person name="Nolan M."/>
            <person name="Lipzen A."/>
            <person name="Salamov A."/>
            <person name="Henrissat B."/>
            <person name="Wiebenga A."/>
            <person name="De vries R.P."/>
            <person name="Grigoriev I.V."/>
            <person name="Mortensen U.H."/>
            <person name="Andersen M.R."/>
            <person name="Baker S.E."/>
        </authorList>
    </citation>
    <scope>NUCLEOTIDE SEQUENCE [LARGE SCALE GENOMIC DNA]</scope>
    <source>
        <strain evidence="7 8">CBS 707.79</strain>
    </source>
</reference>
<dbReference type="InterPro" id="IPR001138">
    <property type="entry name" value="Zn2Cys6_DnaBD"/>
</dbReference>
<keyword evidence="1" id="KW-0805">Transcription regulation</keyword>
<feature type="region of interest" description="Disordered" evidence="5">
    <location>
        <begin position="40"/>
        <end position="89"/>
    </location>
</feature>
<dbReference type="Pfam" id="PF00172">
    <property type="entry name" value="Zn_clus"/>
    <property type="match status" value="1"/>
</dbReference>
<dbReference type="SMART" id="SM00066">
    <property type="entry name" value="GAL4"/>
    <property type="match status" value="1"/>
</dbReference>
<evidence type="ECO:0000256" key="5">
    <source>
        <dbReference type="SAM" id="MobiDB-lite"/>
    </source>
</evidence>
<evidence type="ECO:0000313" key="8">
    <source>
        <dbReference type="Proteomes" id="UP000247810"/>
    </source>
</evidence>
<dbReference type="GO" id="GO:0003677">
    <property type="term" value="F:DNA binding"/>
    <property type="evidence" value="ECO:0007669"/>
    <property type="project" value="UniProtKB-KW"/>
</dbReference>
<dbReference type="GO" id="GO:0005634">
    <property type="term" value="C:nucleus"/>
    <property type="evidence" value="ECO:0007669"/>
    <property type="project" value="TreeGrafter"/>
</dbReference>
<dbReference type="STRING" id="1448320.A0A319DK20"/>
<proteinExistence type="predicted"/>
<feature type="compositionally biased region" description="Basic and acidic residues" evidence="5">
    <location>
        <begin position="143"/>
        <end position="152"/>
    </location>
</feature>
<organism evidence="7 8">
    <name type="scientific">Aspergillus ellipticus CBS 707.79</name>
    <dbReference type="NCBI Taxonomy" id="1448320"/>
    <lineage>
        <taxon>Eukaryota</taxon>
        <taxon>Fungi</taxon>
        <taxon>Dikarya</taxon>
        <taxon>Ascomycota</taxon>
        <taxon>Pezizomycotina</taxon>
        <taxon>Eurotiomycetes</taxon>
        <taxon>Eurotiomycetidae</taxon>
        <taxon>Eurotiales</taxon>
        <taxon>Aspergillaceae</taxon>
        <taxon>Aspergillus</taxon>
        <taxon>Aspergillus subgen. Circumdati</taxon>
    </lineage>
</organism>
<dbReference type="PROSITE" id="PS50048">
    <property type="entry name" value="ZN2_CY6_FUNGAL_2"/>
    <property type="match status" value="1"/>
</dbReference>
<dbReference type="PANTHER" id="PTHR31668:SF4">
    <property type="entry name" value="TRANSCRIPTIONAL ACTIVATOR PROTEIN DAL81"/>
    <property type="match status" value="1"/>
</dbReference>
<feature type="region of interest" description="Disordered" evidence="5">
    <location>
        <begin position="127"/>
        <end position="152"/>
    </location>
</feature>
<evidence type="ECO:0000256" key="1">
    <source>
        <dbReference type="ARBA" id="ARBA00023015"/>
    </source>
</evidence>
<feature type="compositionally biased region" description="Polar residues" evidence="5">
    <location>
        <begin position="63"/>
        <end position="82"/>
    </location>
</feature>
<keyword evidence="2" id="KW-0238">DNA-binding</keyword>
<dbReference type="CDD" id="cd00067">
    <property type="entry name" value="GAL4"/>
    <property type="match status" value="1"/>
</dbReference>
<evidence type="ECO:0000259" key="6">
    <source>
        <dbReference type="PROSITE" id="PS50048"/>
    </source>
</evidence>
<dbReference type="OrthoDB" id="2264294at2759"/>
<feature type="domain" description="Zn(2)-C6 fungal-type" evidence="6">
    <location>
        <begin position="4"/>
        <end position="36"/>
    </location>
</feature>
<dbReference type="Proteomes" id="UP000247810">
    <property type="component" value="Unassembled WGS sequence"/>
</dbReference>
<dbReference type="GO" id="GO:0000981">
    <property type="term" value="F:DNA-binding transcription factor activity, RNA polymerase II-specific"/>
    <property type="evidence" value="ECO:0007669"/>
    <property type="project" value="InterPro"/>
</dbReference>
<sequence length="152" mass="17187">MRRPCDRCRQRKSRCVRETETDNCVLCTLHKIECTFLRGPRPRKRPMKELPSQADRTDLSDGVSPSSSTKLSPADQAVSNNTTSLLDGTLGLDLHSHSEYIGPASYHEPALLDLRLFPISPLDQQQRCRPRRVDQSTTFMSYPDKDAASEIN</sequence>
<protein>
    <recommendedName>
        <fullName evidence="6">Zn(2)-C6 fungal-type domain-containing protein</fullName>
    </recommendedName>
</protein>
<dbReference type="InterPro" id="IPR050797">
    <property type="entry name" value="Carb_Metab_Trans_Reg"/>
</dbReference>
<evidence type="ECO:0000313" key="7">
    <source>
        <dbReference type="EMBL" id="PYH97866.1"/>
    </source>
</evidence>
<dbReference type="VEuPathDB" id="FungiDB:BO71DRAFT_480899"/>
<dbReference type="GO" id="GO:0001080">
    <property type="term" value="P:nitrogen catabolite activation of transcription from RNA polymerase II promoter"/>
    <property type="evidence" value="ECO:0007669"/>
    <property type="project" value="TreeGrafter"/>
</dbReference>